<accession>A0AA39N2M2</accession>
<keyword evidence="3" id="KW-1185">Reference proteome</keyword>
<dbReference type="AlphaFoldDB" id="A0AA39N2M2"/>
<feature type="coiled-coil region" evidence="1">
    <location>
        <begin position="205"/>
        <end position="262"/>
    </location>
</feature>
<evidence type="ECO:0000256" key="1">
    <source>
        <dbReference type="SAM" id="Coils"/>
    </source>
</evidence>
<sequence>HPSLDRCPTEILGEIFSYACTDNGYTGRSLSLVSKFVRETSQMSRLQSISIIGYEQLVAFAAALERTPPSLRRVRYIFISAHARSTAENPKAITSEYSRRAKAYAAFERILQYITGTVEVLHAFFIFYRPFPLLPVNLPLLRELTLYGSLDGFPDVDESLQFPCLRHLYLSPLSSPCYLTCQISKLTPGLVNLRLAAPEHSQSFVPELEQILQELEEESALKLRKVFVHCPLKPQDNWLNMMDLYEETMASLKRLYSRHQQRLVLLSPLRMGLFRTVTIQDAEVAWSESISGHCWW</sequence>
<dbReference type="RefSeq" id="XP_060328718.1">
    <property type="nucleotide sequence ID" value="XM_060473619.1"/>
</dbReference>
<keyword evidence="1" id="KW-0175">Coiled coil</keyword>
<proteinExistence type="predicted"/>
<evidence type="ECO:0000313" key="2">
    <source>
        <dbReference type="EMBL" id="KAK0455208.1"/>
    </source>
</evidence>
<name>A0AA39N2M2_ARMTA</name>
<gene>
    <name evidence="2" type="ORF">EV420DRAFT_1554733</name>
</gene>
<feature type="non-terminal residue" evidence="2">
    <location>
        <position position="1"/>
    </location>
</feature>
<organism evidence="2 3">
    <name type="scientific">Armillaria tabescens</name>
    <name type="common">Ringless honey mushroom</name>
    <name type="synonym">Agaricus tabescens</name>
    <dbReference type="NCBI Taxonomy" id="1929756"/>
    <lineage>
        <taxon>Eukaryota</taxon>
        <taxon>Fungi</taxon>
        <taxon>Dikarya</taxon>
        <taxon>Basidiomycota</taxon>
        <taxon>Agaricomycotina</taxon>
        <taxon>Agaricomycetes</taxon>
        <taxon>Agaricomycetidae</taxon>
        <taxon>Agaricales</taxon>
        <taxon>Marasmiineae</taxon>
        <taxon>Physalacriaceae</taxon>
        <taxon>Desarmillaria</taxon>
    </lineage>
</organism>
<dbReference type="Proteomes" id="UP001175211">
    <property type="component" value="Unassembled WGS sequence"/>
</dbReference>
<protein>
    <submittedName>
        <fullName evidence="2">Uncharacterized protein</fullName>
    </submittedName>
</protein>
<reference evidence="2" key="1">
    <citation type="submission" date="2023-06" db="EMBL/GenBank/DDBJ databases">
        <authorList>
            <consortium name="Lawrence Berkeley National Laboratory"/>
            <person name="Ahrendt S."/>
            <person name="Sahu N."/>
            <person name="Indic B."/>
            <person name="Wong-Bajracharya J."/>
            <person name="Merenyi Z."/>
            <person name="Ke H.-M."/>
            <person name="Monk M."/>
            <person name="Kocsube S."/>
            <person name="Drula E."/>
            <person name="Lipzen A."/>
            <person name="Balint B."/>
            <person name="Henrissat B."/>
            <person name="Andreopoulos B."/>
            <person name="Martin F.M."/>
            <person name="Harder C.B."/>
            <person name="Rigling D."/>
            <person name="Ford K.L."/>
            <person name="Foster G.D."/>
            <person name="Pangilinan J."/>
            <person name="Papanicolaou A."/>
            <person name="Barry K."/>
            <person name="LaButti K."/>
            <person name="Viragh M."/>
            <person name="Koriabine M."/>
            <person name="Yan M."/>
            <person name="Riley R."/>
            <person name="Champramary S."/>
            <person name="Plett K.L."/>
            <person name="Tsai I.J."/>
            <person name="Slot J."/>
            <person name="Sipos G."/>
            <person name="Plett J."/>
            <person name="Nagy L.G."/>
            <person name="Grigoriev I.V."/>
        </authorList>
    </citation>
    <scope>NUCLEOTIDE SEQUENCE</scope>
    <source>
        <strain evidence="2">CCBAS 213</strain>
    </source>
</reference>
<dbReference type="GeneID" id="85357167"/>
<dbReference type="EMBL" id="JAUEPS010000026">
    <property type="protein sequence ID" value="KAK0455208.1"/>
    <property type="molecule type" value="Genomic_DNA"/>
</dbReference>
<comment type="caution">
    <text evidence="2">The sequence shown here is derived from an EMBL/GenBank/DDBJ whole genome shotgun (WGS) entry which is preliminary data.</text>
</comment>
<evidence type="ECO:0000313" key="3">
    <source>
        <dbReference type="Proteomes" id="UP001175211"/>
    </source>
</evidence>